<comment type="caution">
    <text evidence="2">The sequence shown here is derived from an EMBL/GenBank/DDBJ whole genome shotgun (WGS) entry which is preliminary data.</text>
</comment>
<feature type="region of interest" description="Disordered" evidence="1">
    <location>
        <begin position="109"/>
        <end position="226"/>
    </location>
</feature>
<feature type="compositionally biased region" description="Basic and acidic residues" evidence="1">
    <location>
        <begin position="191"/>
        <end position="207"/>
    </location>
</feature>
<feature type="compositionally biased region" description="Polar residues" evidence="1">
    <location>
        <begin position="488"/>
        <end position="504"/>
    </location>
</feature>
<gene>
    <name evidence="2" type="ORF">BaRGS_00012296</name>
</gene>
<keyword evidence="3" id="KW-1185">Reference proteome</keyword>
<feature type="compositionally biased region" description="Low complexity" evidence="1">
    <location>
        <begin position="394"/>
        <end position="408"/>
    </location>
</feature>
<feature type="compositionally biased region" description="Polar residues" evidence="1">
    <location>
        <begin position="533"/>
        <end position="544"/>
    </location>
</feature>
<feature type="compositionally biased region" description="Basic and acidic residues" evidence="1">
    <location>
        <begin position="443"/>
        <end position="453"/>
    </location>
</feature>
<dbReference type="AlphaFoldDB" id="A0ABD0LB69"/>
<feature type="compositionally biased region" description="Polar residues" evidence="1">
    <location>
        <begin position="208"/>
        <end position="219"/>
    </location>
</feature>
<sequence length="556" mass="58470">MFEVPVQPLPERSVYQLVTAPANVVRRSLFASKGHVACDWAGILTRHLARGWRLADVFCEVPVQASSTALSPTHSKIQTVWFFEKPEARARDDTPVYEGTIVEHWVDVSSGSGSRSSSCLGGGGTSDRRASGASGAKRTIGKVGASFRKKADDATRTGSGGGDATKSDDVKDGNAKGTENAEAGPSKNSKSKSEKGDASGDAKEKQNHVNTPASVQPSPGTAGWEGVIRSMGEKGWELACVINTLDSQAVGGRPRVKVLLVFQRRLSLAHCVQGRRTSDGLALRADTGASTSVMCDLPLMTGETASHLNPSLAVRLPLSRSGSRDGGHDDFNALGYDDIPSTIGGPCSRTNSATDVSEAGRGQETVFLEPRGSSKGYSGGGLLRPKGSVCEEWSTTQSGRSSFSSGHSKVTAEVHSSGEASLTPTNESARLEDSISSDQKGGNPHDSEPKGGDPRGSASQVGNPKPSDQKGGNPKDSDLVGDRKDRGQPSQTAEDSSQQTQETLCAQKPEHEVSARTARTVPEDKQNARQEENQNTTADAAENSTSKDRNVSQEVG</sequence>
<evidence type="ECO:0000313" key="2">
    <source>
        <dbReference type="EMBL" id="KAK7496374.1"/>
    </source>
</evidence>
<proteinExistence type="predicted"/>
<accession>A0ABD0LB69</accession>
<feature type="region of interest" description="Disordered" evidence="1">
    <location>
        <begin position="345"/>
        <end position="556"/>
    </location>
</feature>
<protein>
    <submittedName>
        <fullName evidence="2">Uncharacterized protein</fullName>
    </submittedName>
</protein>
<name>A0ABD0LB69_9CAEN</name>
<feature type="compositionally biased region" description="Basic and acidic residues" evidence="1">
    <location>
        <begin position="473"/>
        <end position="487"/>
    </location>
</feature>
<feature type="compositionally biased region" description="Basic and acidic residues" evidence="1">
    <location>
        <begin position="165"/>
        <end position="174"/>
    </location>
</feature>
<feature type="compositionally biased region" description="Polar residues" evidence="1">
    <location>
        <begin position="418"/>
        <end position="440"/>
    </location>
</feature>
<reference evidence="2 3" key="1">
    <citation type="journal article" date="2023" name="Sci. Data">
        <title>Genome assembly of the Korean intertidal mud-creeper Batillaria attramentaria.</title>
        <authorList>
            <person name="Patra A.K."/>
            <person name="Ho P.T."/>
            <person name="Jun S."/>
            <person name="Lee S.J."/>
            <person name="Kim Y."/>
            <person name="Won Y.J."/>
        </authorList>
    </citation>
    <scope>NUCLEOTIDE SEQUENCE [LARGE SCALE GENOMIC DNA]</scope>
    <source>
        <strain evidence="2">Wonlab-2016</strain>
    </source>
</reference>
<feature type="compositionally biased region" description="Low complexity" evidence="1">
    <location>
        <begin position="109"/>
        <end position="119"/>
    </location>
</feature>
<feature type="compositionally biased region" description="Basic and acidic residues" evidence="1">
    <location>
        <begin position="521"/>
        <end position="532"/>
    </location>
</feature>
<evidence type="ECO:0000256" key="1">
    <source>
        <dbReference type="SAM" id="MobiDB-lite"/>
    </source>
</evidence>
<organism evidence="2 3">
    <name type="scientific">Batillaria attramentaria</name>
    <dbReference type="NCBI Taxonomy" id="370345"/>
    <lineage>
        <taxon>Eukaryota</taxon>
        <taxon>Metazoa</taxon>
        <taxon>Spiralia</taxon>
        <taxon>Lophotrochozoa</taxon>
        <taxon>Mollusca</taxon>
        <taxon>Gastropoda</taxon>
        <taxon>Caenogastropoda</taxon>
        <taxon>Sorbeoconcha</taxon>
        <taxon>Cerithioidea</taxon>
        <taxon>Batillariidae</taxon>
        <taxon>Batillaria</taxon>
    </lineage>
</organism>
<dbReference type="Proteomes" id="UP001519460">
    <property type="component" value="Unassembled WGS sequence"/>
</dbReference>
<evidence type="ECO:0000313" key="3">
    <source>
        <dbReference type="Proteomes" id="UP001519460"/>
    </source>
</evidence>
<dbReference type="EMBL" id="JACVVK020000067">
    <property type="protein sequence ID" value="KAK7496374.1"/>
    <property type="molecule type" value="Genomic_DNA"/>
</dbReference>
<feature type="compositionally biased region" description="Basic and acidic residues" evidence="1">
    <location>
        <begin position="545"/>
        <end position="556"/>
    </location>
</feature>